<feature type="transmembrane region" description="Helical" evidence="2">
    <location>
        <begin position="205"/>
        <end position="227"/>
    </location>
</feature>
<dbReference type="OrthoDB" id="4435313at2759"/>
<sequence>MAPARTTICYLLTLLVLVTFTSADGNETAKGGSTGSNRIDSKQCPEDVEDLMVFSPFEPYFTWPKFQGDIQKCWVAADCLFEAAGESRKQQFAATALVMGLIPLTLKDIAWPERRIIHVTTQLFWVVEVLVLALGLVPLVTDNKTETKTKGTESNILARAAWKQEKRTIRIWIVVCIIAVLSSYTGIAFMEIYSKRSALGCTFPVFVLTWYIIALIPASIHALFAGFRRRRNLNKLKKSRSANGGDARKAGPIVLVRQDSEEDQERKKKIISAVQGADEDWPVQLAWGVYYIAGTLVFTSIMAVTVAELVAWVALGFAIGGSSKLLAFFLCLNKEETGEGEDQGAGGLEAGAAPSTS</sequence>
<evidence type="ECO:0000256" key="1">
    <source>
        <dbReference type="SAM" id="MobiDB-lite"/>
    </source>
</evidence>
<evidence type="ECO:0000256" key="3">
    <source>
        <dbReference type="SAM" id="SignalP"/>
    </source>
</evidence>
<gene>
    <name evidence="4" type="ORF">EJ04DRAFT_510025</name>
</gene>
<feature type="region of interest" description="Disordered" evidence="1">
    <location>
        <begin position="337"/>
        <end position="357"/>
    </location>
</feature>
<feature type="chain" id="PRO_5040435030" evidence="3">
    <location>
        <begin position="24"/>
        <end position="357"/>
    </location>
</feature>
<organism evidence="4 5">
    <name type="scientific">Polyplosphaeria fusca</name>
    <dbReference type="NCBI Taxonomy" id="682080"/>
    <lineage>
        <taxon>Eukaryota</taxon>
        <taxon>Fungi</taxon>
        <taxon>Dikarya</taxon>
        <taxon>Ascomycota</taxon>
        <taxon>Pezizomycotina</taxon>
        <taxon>Dothideomycetes</taxon>
        <taxon>Pleosporomycetidae</taxon>
        <taxon>Pleosporales</taxon>
        <taxon>Tetraplosphaeriaceae</taxon>
        <taxon>Polyplosphaeria</taxon>
    </lineage>
</organism>
<feature type="transmembrane region" description="Helical" evidence="2">
    <location>
        <begin position="309"/>
        <end position="332"/>
    </location>
</feature>
<reference evidence="4" key="1">
    <citation type="journal article" date="2020" name="Stud. Mycol.">
        <title>101 Dothideomycetes genomes: a test case for predicting lifestyles and emergence of pathogens.</title>
        <authorList>
            <person name="Haridas S."/>
            <person name="Albert R."/>
            <person name="Binder M."/>
            <person name="Bloem J."/>
            <person name="Labutti K."/>
            <person name="Salamov A."/>
            <person name="Andreopoulos B."/>
            <person name="Baker S."/>
            <person name="Barry K."/>
            <person name="Bills G."/>
            <person name="Bluhm B."/>
            <person name="Cannon C."/>
            <person name="Castanera R."/>
            <person name="Culley D."/>
            <person name="Daum C."/>
            <person name="Ezra D."/>
            <person name="Gonzalez J."/>
            <person name="Henrissat B."/>
            <person name="Kuo A."/>
            <person name="Liang C."/>
            <person name="Lipzen A."/>
            <person name="Lutzoni F."/>
            <person name="Magnuson J."/>
            <person name="Mondo S."/>
            <person name="Nolan M."/>
            <person name="Ohm R."/>
            <person name="Pangilinan J."/>
            <person name="Park H.-J."/>
            <person name="Ramirez L."/>
            <person name="Alfaro M."/>
            <person name="Sun H."/>
            <person name="Tritt A."/>
            <person name="Yoshinaga Y."/>
            <person name="Zwiers L.-H."/>
            <person name="Turgeon B."/>
            <person name="Goodwin S."/>
            <person name="Spatafora J."/>
            <person name="Crous P."/>
            <person name="Grigoriev I."/>
        </authorList>
    </citation>
    <scope>NUCLEOTIDE SEQUENCE</scope>
    <source>
        <strain evidence="4">CBS 125425</strain>
    </source>
</reference>
<comment type="caution">
    <text evidence="4">The sequence shown here is derived from an EMBL/GenBank/DDBJ whole genome shotgun (WGS) entry which is preliminary data.</text>
</comment>
<evidence type="ECO:0000313" key="5">
    <source>
        <dbReference type="Proteomes" id="UP000799444"/>
    </source>
</evidence>
<evidence type="ECO:0000256" key="2">
    <source>
        <dbReference type="SAM" id="Phobius"/>
    </source>
</evidence>
<protein>
    <submittedName>
        <fullName evidence="4">Uncharacterized protein</fullName>
    </submittedName>
</protein>
<feature type="transmembrane region" description="Helical" evidence="2">
    <location>
        <begin position="123"/>
        <end position="141"/>
    </location>
</feature>
<proteinExistence type="predicted"/>
<feature type="signal peptide" evidence="3">
    <location>
        <begin position="1"/>
        <end position="23"/>
    </location>
</feature>
<feature type="transmembrane region" description="Helical" evidence="2">
    <location>
        <begin position="171"/>
        <end position="193"/>
    </location>
</feature>
<keyword evidence="2" id="KW-0472">Membrane</keyword>
<dbReference type="Proteomes" id="UP000799444">
    <property type="component" value="Unassembled WGS sequence"/>
</dbReference>
<keyword evidence="5" id="KW-1185">Reference proteome</keyword>
<feature type="transmembrane region" description="Helical" evidence="2">
    <location>
        <begin position="285"/>
        <end position="303"/>
    </location>
</feature>
<name>A0A9P4R6T9_9PLEO</name>
<dbReference type="AlphaFoldDB" id="A0A9P4R6T9"/>
<evidence type="ECO:0000313" key="4">
    <source>
        <dbReference type="EMBL" id="KAF2737827.1"/>
    </source>
</evidence>
<keyword evidence="2" id="KW-0812">Transmembrane</keyword>
<keyword evidence="3" id="KW-0732">Signal</keyword>
<dbReference type="EMBL" id="ML996113">
    <property type="protein sequence ID" value="KAF2737827.1"/>
    <property type="molecule type" value="Genomic_DNA"/>
</dbReference>
<keyword evidence="2" id="KW-1133">Transmembrane helix</keyword>
<accession>A0A9P4R6T9</accession>